<dbReference type="EMBL" id="CP001618">
    <property type="protein sequence ID" value="ACQ80831.1"/>
    <property type="molecule type" value="Genomic_DNA"/>
</dbReference>
<keyword evidence="7" id="KW-0464">Manganese</keyword>
<dbReference type="STRING" id="471853.Bcav_2586"/>
<feature type="region of interest" description="Disordered" evidence="8">
    <location>
        <begin position="251"/>
        <end position="273"/>
    </location>
</feature>
<evidence type="ECO:0000256" key="4">
    <source>
        <dbReference type="ARBA" id="ARBA00022842"/>
    </source>
</evidence>
<dbReference type="GO" id="GO:0005525">
    <property type="term" value="F:GTP binding"/>
    <property type="evidence" value="ECO:0007669"/>
    <property type="project" value="UniProtKB-KW"/>
</dbReference>
<feature type="domain" description="Coenzyme F420:L-glutamate ligase-like" evidence="9">
    <location>
        <begin position="10"/>
        <end position="215"/>
    </location>
</feature>
<dbReference type="Gene3D" id="3.90.1660.10">
    <property type="entry name" value="CofE-like domain"/>
    <property type="match status" value="1"/>
</dbReference>
<keyword evidence="4" id="KW-0460">Magnesium</keyword>
<keyword evidence="2" id="KW-0479">Metal-binding</keyword>
<accession>C5BXE8</accession>
<feature type="compositionally biased region" description="Basic and acidic residues" evidence="8">
    <location>
        <begin position="258"/>
        <end position="273"/>
    </location>
</feature>
<dbReference type="eggNOG" id="COG1478">
    <property type="taxonomic scope" value="Bacteria"/>
</dbReference>
<evidence type="ECO:0000256" key="3">
    <source>
        <dbReference type="ARBA" id="ARBA00022741"/>
    </source>
</evidence>
<dbReference type="InterPro" id="IPR002847">
    <property type="entry name" value="F420-0_gamma-glut_ligase-dom"/>
</dbReference>
<dbReference type="PANTHER" id="PTHR47917">
    <property type="match status" value="1"/>
</dbReference>
<keyword evidence="1" id="KW-0436">Ligase</keyword>
<dbReference type="HOGENOM" id="CLU_051152_1_1_11"/>
<evidence type="ECO:0000256" key="1">
    <source>
        <dbReference type="ARBA" id="ARBA00022598"/>
    </source>
</evidence>
<evidence type="ECO:0000259" key="9">
    <source>
        <dbReference type="Pfam" id="PF01996"/>
    </source>
</evidence>
<dbReference type="GO" id="GO:0046872">
    <property type="term" value="F:metal ion binding"/>
    <property type="evidence" value="ECO:0007669"/>
    <property type="project" value="UniProtKB-KW"/>
</dbReference>
<dbReference type="Gene3D" id="3.30.1330.100">
    <property type="entry name" value="CofE-like"/>
    <property type="match status" value="1"/>
</dbReference>
<evidence type="ECO:0000256" key="5">
    <source>
        <dbReference type="ARBA" id="ARBA00022958"/>
    </source>
</evidence>
<evidence type="ECO:0000256" key="7">
    <source>
        <dbReference type="ARBA" id="ARBA00023211"/>
    </source>
</evidence>
<evidence type="ECO:0000256" key="8">
    <source>
        <dbReference type="SAM" id="MobiDB-lite"/>
    </source>
</evidence>
<sequence length="273" mass="27982">MLLVTAPDGVPTVTSGVDLGALLTPVLAAIAWPDGSTGVADGDVVVVASKIVSKAEGRLVPATSRQEAIDSETVRVVATRERTDGPDLRIVENRQGIVMAAAGVDVSNTLAGTALLLPEDPDASARSLRRGLAARLGARPAVLVTDSTGRPWREGIADIGIGAAGLVVLDDRRGRPDDAGRPLEATIVAAADEIAAAADLVKHAHGGRPVAVVRGLAHLVTADDGPGARGLNRTGADDLFAQGAREAYDEGYAAGYEEASHEGRDRPGGYEFP</sequence>
<reference evidence="10 11" key="1">
    <citation type="journal article" date="2009" name="Stand. Genomic Sci.">
        <title>Complete genome sequence of Beutenbergia cavernae type strain (HKI 0122).</title>
        <authorList>
            <person name="Land M."/>
            <person name="Pukall R."/>
            <person name="Abt B."/>
            <person name="Goker M."/>
            <person name="Rohde M."/>
            <person name="Glavina Del Rio T."/>
            <person name="Tice H."/>
            <person name="Copeland A."/>
            <person name="Cheng J.F."/>
            <person name="Lucas S."/>
            <person name="Chen F."/>
            <person name="Nolan M."/>
            <person name="Bruce D."/>
            <person name="Goodwin L."/>
            <person name="Pitluck S."/>
            <person name="Ivanova N."/>
            <person name="Mavromatis K."/>
            <person name="Ovchinnikova G."/>
            <person name="Pati A."/>
            <person name="Chen A."/>
            <person name="Palaniappan K."/>
            <person name="Hauser L."/>
            <person name="Chang Y.J."/>
            <person name="Jefferies C.C."/>
            <person name="Saunders E."/>
            <person name="Brettin T."/>
            <person name="Detter J.C."/>
            <person name="Han C."/>
            <person name="Chain P."/>
            <person name="Bristow J."/>
            <person name="Eisen J.A."/>
            <person name="Markowitz V."/>
            <person name="Hugenholtz P."/>
            <person name="Kyrpides N.C."/>
            <person name="Klenk H.P."/>
            <person name="Lapidus A."/>
        </authorList>
    </citation>
    <scope>NUCLEOTIDE SEQUENCE [LARGE SCALE GENOMIC DNA]</scope>
    <source>
        <strain evidence="11">ATCC BAA-8 / DSM 12333 / NBRC 16432</strain>
    </source>
</reference>
<dbReference type="NCBIfam" id="TIGR01916">
    <property type="entry name" value="F420_cofE"/>
    <property type="match status" value="1"/>
</dbReference>
<dbReference type="PANTHER" id="PTHR47917:SF1">
    <property type="entry name" value="COENZYME F420:L-GLUTAMATE LIGASE"/>
    <property type="match status" value="1"/>
</dbReference>
<dbReference type="AlphaFoldDB" id="C5BXE8"/>
<dbReference type="SUPFAM" id="SSF144010">
    <property type="entry name" value="CofE-like"/>
    <property type="match status" value="1"/>
</dbReference>
<keyword evidence="11" id="KW-1185">Reference proteome</keyword>
<protein>
    <submittedName>
        <fullName evidence="10">F420-dependent oxidoreductase</fullName>
    </submittedName>
</protein>
<keyword evidence="6" id="KW-0342">GTP-binding</keyword>
<dbReference type="Pfam" id="PF01996">
    <property type="entry name" value="F420_ligase"/>
    <property type="match status" value="1"/>
</dbReference>
<name>C5BXE8_BEUC1</name>
<evidence type="ECO:0000256" key="6">
    <source>
        <dbReference type="ARBA" id="ARBA00023134"/>
    </source>
</evidence>
<evidence type="ECO:0000313" key="10">
    <source>
        <dbReference type="EMBL" id="ACQ80831.1"/>
    </source>
</evidence>
<dbReference type="GO" id="GO:0052618">
    <property type="term" value="F:coenzyme F420-0:L-glutamate ligase activity"/>
    <property type="evidence" value="ECO:0007669"/>
    <property type="project" value="TreeGrafter"/>
</dbReference>
<proteinExistence type="predicted"/>
<keyword evidence="3" id="KW-0547">Nucleotide-binding</keyword>
<organism evidence="10 11">
    <name type="scientific">Beutenbergia cavernae (strain ATCC BAA-8 / DSM 12333 / CCUG 43141 / JCM 11478 / NBRC 16432 / NCIMB 13614 / HKI 0122)</name>
    <dbReference type="NCBI Taxonomy" id="471853"/>
    <lineage>
        <taxon>Bacteria</taxon>
        <taxon>Bacillati</taxon>
        <taxon>Actinomycetota</taxon>
        <taxon>Actinomycetes</taxon>
        <taxon>Micrococcales</taxon>
        <taxon>Beutenbergiaceae</taxon>
        <taxon>Beutenbergia</taxon>
    </lineage>
</organism>
<dbReference type="KEGG" id="bcv:Bcav_2586"/>
<gene>
    <name evidence="10" type="ordered locus">Bcav_2586</name>
</gene>
<dbReference type="InterPro" id="IPR008225">
    <property type="entry name" value="F420-0_g-glutamyl_ligase"/>
</dbReference>
<evidence type="ECO:0000313" key="11">
    <source>
        <dbReference type="Proteomes" id="UP000007962"/>
    </source>
</evidence>
<evidence type="ECO:0000256" key="2">
    <source>
        <dbReference type="ARBA" id="ARBA00022723"/>
    </source>
</evidence>
<dbReference type="Proteomes" id="UP000007962">
    <property type="component" value="Chromosome"/>
</dbReference>
<keyword evidence="5" id="KW-0630">Potassium</keyword>